<comment type="caution">
    <text evidence="18">The sequence shown here is derived from an EMBL/GenBank/DDBJ whole genome shotgun (WGS) entry which is preliminary data.</text>
</comment>
<dbReference type="SUPFAM" id="SSF48371">
    <property type="entry name" value="ARM repeat"/>
    <property type="match status" value="1"/>
</dbReference>
<dbReference type="InterPro" id="IPR011989">
    <property type="entry name" value="ARM-like"/>
</dbReference>
<dbReference type="GO" id="GO:0006891">
    <property type="term" value="P:intra-Golgi vesicle-mediated transport"/>
    <property type="evidence" value="ECO:0007669"/>
    <property type="project" value="TreeGrafter"/>
</dbReference>
<evidence type="ECO:0000256" key="8">
    <source>
        <dbReference type="ARBA" id="ARBA00022927"/>
    </source>
</evidence>
<feature type="domain" description="Coatomer subunit gamma C-terminal" evidence="17">
    <location>
        <begin position="701"/>
        <end position="815"/>
    </location>
</feature>
<dbReference type="GO" id="GO:0006886">
    <property type="term" value="P:intracellular protein transport"/>
    <property type="evidence" value="ECO:0007669"/>
    <property type="project" value="InterPro"/>
</dbReference>
<dbReference type="InterPro" id="IPR013040">
    <property type="entry name" value="Coatomer_gsu_app_Ig-like_dom"/>
</dbReference>
<keyword evidence="11 13" id="KW-0968">Cytoplasmic vesicle</keyword>
<dbReference type="AlphaFoldDB" id="A0A8K0NDC0"/>
<dbReference type="PIRSF" id="PIRSF037093">
    <property type="entry name" value="Coatomer_gamma_subunit"/>
    <property type="match status" value="1"/>
</dbReference>
<protein>
    <recommendedName>
        <fullName evidence="13">Coatomer subunit gamma</fullName>
    </recommendedName>
</protein>
<dbReference type="GO" id="GO:0006888">
    <property type="term" value="P:endoplasmic reticulum to Golgi vesicle-mediated transport"/>
    <property type="evidence" value="ECO:0007669"/>
    <property type="project" value="TreeGrafter"/>
</dbReference>
<feature type="domain" description="Clathrin/coatomer adaptor adaptin-like N-terminal" evidence="15">
    <location>
        <begin position="249"/>
        <end position="472"/>
    </location>
</feature>
<comment type="subcellular location">
    <subcellularLocation>
        <location evidence="13">Cytoplasm</location>
    </subcellularLocation>
    <subcellularLocation>
        <location evidence="1 13">Golgi apparatus membrane</location>
        <topology evidence="1 13">Peripheral membrane protein</topology>
        <orientation evidence="1 13">Cytoplasmic side</orientation>
    </subcellularLocation>
    <subcellularLocation>
        <location evidence="13">Cytoplasmic vesicle</location>
        <location evidence="13">COPI-coated vesicle membrane</location>
        <topology evidence="13">Peripheral membrane protein</topology>
        <orientation evidence="13">Cytoplasmic side</orientation>
    </subcellularLocation>
</comment>
<dbReference type="PANTHER" id="PTHR10261">
    <property type="entry name" value="COATOMER SUBUNIT GAMMA"/>
    <property type="match status" value="1"/>
</dbReference>
<evidence type="ECO:0000256" key="4">
    <source>
        <dbReference type="ARBA" id="ARBA00022448"/>
    </source>
</evidence>
<comment type="function">
    <text evidence="12 13">The coatomer is a cytosolic protein complex that binds to dilysine motifs and reversibly associates with Golgi non-clathrin-coated vesicles, which further mediate biosynthetic protein transport from the ER, via the Golgi up to the trans Golgi network. Coatomer complex is required for budding from Golgi membranes, and is essential for the retrograde Golgi-to-ER transport of dilysine-tagged proteins.</text>
</comment>
<keyword evidence="8 13" id="KW-0653">Protein transport</keyword>
<keyword evidence="7 13" id="KW-0931">ER-Golgi transport</keyword>
<dbReference type="GO" id="GO:0000139">
    <property type="term" value="C:Golgi membrane"/>
    <property type="evidence" value="ECO:0007669"/>
    <property type="project" value="UniProtKB-SubCell"/>
</dbReference>
<dbReference type="GO" id="GO:0009306">
    <property type="term" value="P:protein secretion"/>
    <property type="evidence" value="ECO:0007669"/>
    <property type="project" value="TreeGrafter"/>
</dbReference>
<reference evidence="18" key="2">
    <citation type="submission" date="2019-07" db="EMBL/GenBank/DDBJ databases">
        <authorList>
            <person name="Yang Y."/>
            <person name="Bocs S."/>
            <person name="Baudouin L."/>
        </authorList>
    </citation>
    <scope>NUCLEOTIDE SEQUENCE</scope>
    <source>
        <tissue evidence="18">Spear leaf of Hainan Tall coconut</tissue>
    </source>
</reference>
<comment type="subunit">
    <text evidence="3">Oligomeric complex that consists of at least the alpha, beta, beta', gamma, delta, epsilon and zeta subunits.</text>
</comment>
<gene>
    <name evidence="18" type="ORF">COCNU_14G009530</name>
</gene>
<dbReference type="PANTHER" id="PTHR10261:SF0">
    <property type="entry name" value="COATOMER SUBUNIT GAMMA-2"/>
    <property type="match status" value="1"/>
</dbReference>
<dbReference type="GO" id="GO:0005198">
    <property type="term" value="F:structural molecule activity"/>
    <property type="evidence" value="ECO:0007669"/>
    <property type="project" value="InterPro"/>
</dbReference>
<dbReference type="GO" id="GO:0030126">
    <property type="term" value="C:COPI vesicle coat"/>
    <property type="evidence" value="ECO:0007669"/>
    <property type="project" value="InterPro"/>
</dbReference>
<evidence type="ECO:0000256" key="7">
    <source>
        <dbReference type="ARBA" id="ARBA00022892"/>
    </source>
</evidence>
<dbReference type="InterPro" id="IPR009028">
    <property type="entry name" value="Coatomer/calthrin_app_sub_C"/>
</dbReference>
<dbReference type="InterPro" id="IPR012295">
    <property type="entry name" value="TBP_dom_sf"/>
</dbReference>
<sequence length="818" mass="90495">MAEPLVKKDDDRDDEEIIASGSEASEARSQFVEDNFVFFYGKFVVLKSNNGVIVVPPSCMVDYSPFMGIEKGAVLQEARVFNDPQLDARRCSQVITKLLYLLNQGETFTKIEATEVFFAVTKLFQSKDTGLRRMVYLMIKELSPSADEVIIVTSSLMKDMNSKTDMYRANAIRVLCRITDGTLLTQIERYLKQAIVDKNPVVASAALVSGIHLFQTNPEIVKRWSNEVQEAVQSRAALVQFHALALNHQVAMTHPLAVTNCNIDMESLISDQNRSIATLAITTLLKTGNESSVDRLMKQITNFMSDIADEFKIVVVEAIRSLCLKFPLKYRSLMNFLSNILREEGGFEYKKAIVDSIVILIRDIPEAKEGGLFHLCEFIEDCEFTYLSTQILHFLGNEGPKTSDPSKYIRYIYNRVILENATVRAGAVSTLAKFGALVDSLKPRIFVLLRRCLYDSDDEVRDRATLYLNMLGGDDLVGETDKDVKEFLFGSLDVPLVNLETSLRNYEASEEPFDISAVPKEVKLQPHAEKKAPGKKPSGLAAPTSGPTSAVDAYEKLLSSIPEFSGFGELFKSSAPVELTEAETEYAVNVVKHIYDGHVVFQYNCTNTIPEQLLENVTVFVDASEAEEFSEVASKPLKTLPYDSPGQSFVAFEKPEGVPAVGKFSNLLKFIVKEVDPATGEADEEGVEDEYQLEDLEVVAADYMLKVGVSNFKHAWDNMGADCERVDEYGLGVRESLAEAVSAVINILGMQACEGTDVVPSNARSHTCLLSGVFIGNVKVLARISFGIDGPKQVAMKLAVRSEDQVVSDTIHEIVASG</sequence>
<feature type="region of interest" description="Disordered" evidence="14">
    <location>
        <begin position="526"/>
        <end position="547"/>
    </location>
</feature>
<evidence type="ECO:0000256" key="10">
    <source>
        <dbReference type="ARBA" id="ARBA00023136"/>
    </source>
</evidence>
<evidence type="ECO:0000256" key="12">
    <source>
        <dbReference type="ARBA" id="ARBA00025536"/>
    </source>
</evidence>
<dbReference type="InterPro" id="IPR037067">
    <property type="entry name" value="Coatomer_gsu_app_sf"/>
</dbReference>
<name>A0A8K0NDC0_COCNU</name>
<evidence type="ECO:0000256" key="9">
    <source>
        <dbReference type="ARBA" id="ARBA00023034"/>
    </source>
</evidence>
<evidence type="ECO:0000256" key="13">
    <source>
        <dbReference type="PIRNR" id="PIRNR037093"/>
    </source>
</evidence>
<dbReference type="FunFam" id="2.60.40.1480:FF:000002">
    <property type="entry name" value="Coatomer subunit gamma"/>
    <property type="match status" value="1"/>
</dbReference>
<keyword evidence="9 13" id="KW-0333">Golgi apparatus</keyword>
<dbReference type="InterPro" id="IPR017106">
    <property type="entry name" value="Coatomer_gsu"/>
</dbReference>
<evidence type="ECO:0000256" key="5">
    <source>
        <dbReference type="ARBA" id="ARBA00022490"/>
    </source>
</evidence>
<dbReference type="GO" id="GO:0005783">
    <property type="term" value="C:endoplasmic reticulum"/>
    <property type="evidence" value="ECO:0007669"/>
    <property type="project" value="TreeGrafter"/>
</dbReference>
<dbReference type="OrthoDB" id="1074925at2759"/>
<keyword evidence="4 13" id="KW-0813">Transport</keyword>
<dbReference type="FunFam" id="1.25.10.10:FF:001496">
    <property type="entry name" value="Coatomer subunit gamma"/>
    <property type="match status" value="1"/>
</dbReference>
<dbReference type="Gene3D" id="2.60.40.1480">
    <property type="entry name" value="Coatomer, gamma subunit, appendage domain"/>
    <property type="match status" value="1"/>
</dbReference>
<dbReference type="FunFam" id="3.30.310.10:FF:000011">
    <property type="entry name" value="Coatomer subunit gamma"/>
    <property type="match status" value="1"/>
</dbReference>
<keyword evidence="19" id="KW-1185">Reference proteome</keyword>
<dbReference type="Gene3D" id="1.25.10.10">
    <property type="entry name" value="Leucine-rich Repeat Variant"/>
    <property type="match status" value="1"/>
</dbReference>
<evidence type="ECO:0000259" key="17">
    <source>
        <dbReference type="Pfam" id="PF16381"/>
    </source>
</evidence>
<dbReference type="Pfam" id="PF01602">
    <property type="entry name" value="Adaptin_N"/>
    <property type="match status" value="1"/>
</dbReference>
<dbReference type="InterPro" id="IPR013041">
    <property type="entry name" value="Clathrin_app_Ig-like_sf"/>
</dbReference>
<evidence type="ECO:0000313" key="19">
    <source>
        <dbReference type="Proteomes" id="UP000797356"/>
    </source>
</evidence>
<feature type="domain" description="Coatomer gamma subunit appendage Ig-like subdomain" evidence="16">
    <location>
        <begin position="553"/>
        <end position="698"/>
    </location>
</feature>
<dbReference type="GO" id="GO:0005793">
    <property type="term" value="C:endoplasmic reticulum-Golgi intermediate compartment"/>
    <property type="evidence" value="ECO:0007669"/>
    <property type="project" value="TreeGrafter"/>
</dbReference>
<evidence type="ECO:0000256" key="14">
    <source>
        <dbReference type="SAM" id="MobiDB-lite"/>
    </source>
</evidence>
<dbReference type="FunFam" id="1.25.10.10:FF:000071">
    <property type="entry name" value="Coatomer subunit gamma"/>
    <property type="match status" value="1"/>
</dbReference>
<keyword evidence="10 13" id="KW-0472">Membrane</keyword>
<dbReference type="SUPFAM" id="SSF55711">
    <property type="entry name" value="Subdomain of clathrin and coatomer appendage domain"/>
    <property type="match status" value="1"/>
</dbReference>
<evidence type="ECO:0000256" key="2">
    <source>
        <dbReference type="ARBA" id="ARBA00010720"/>
    </source>
</evidence>
<dbReference type="InterPro" id="IPR016024">
    <property type="entry name" value="ARM-type_fold"/>
</dbReference>
<dbReference type="InterPro" id="IPR002553">
    <property type="entry name" value="Clathrin/coatomer_adapt-like_N"/>
</dbReference>
<reference evidence="18" key="1">
    <citation type="journal article" date="2017" name="Gigascience">
        <title>The genome draft of coconut (Cocos nucifera).</title>
        <authorList>
            <person name="Xiao Y."/>
            <person name="Xu P."/>
            <person name="Fan H."/>
            <person name="Baudouin L."/>
            <person name="Xia W."/>
            <person name="Bocs S."/>
            <person name="Xu J."/>
            <person name="Li Q."/>
            <person name="Guo A."/>
            <person name="Zhou L."/>
            <person name="Li J."/>
            <person name="Wu Y."/>
            <person name="Ma Z."/>
            <person name="Armero A."/>
            <person name="Issali A.E."/>
            <person name="Liu N."/>
            <person name="Peng M."/>
            <person name="Yang Y."/>
        </authorList>
    </citation>
    <scope>NUCLEOTIDE SEQUENCE</scope>
    <source>
        <tissue evidence="18">Spear leaf of Hainan Tall coconut</tissue>
    </source>
</reference>
<keyword evidence="6" id="KW-0677">Repeat</keyword>
<evidence type="ECO:0000313" key="18">
    <source>
        <dbReference type="EMBL" id="KAG1368485.1"/>
    </source>
</evidence>
<evidence type="ECO:0000256" key="11">
    <source>
        <dbReference type="ARBA" id="ARBA00023329"/>
    </source>
</evidence>
<evidence type="ECO:0000256" key="6">
    <source>
        <dbReference type="ARBA" id="ARBA00022737"/>
    </source>
</evidence>
<evidence type="ECO:0000256" key="3">
    <source>
        <dbReference type="ARBA" id="ARBA00011775"/>
    </source>
</evidence>
<dbReference type="Gene3D" id="3.30.310.10">
    <property type="entry name" value="TATA-Binding Protein"/>
    <property type="match status" value="1"/>
</dbReference>
<evidence type="ECO:0000259" key="15">
    <source>
        <dbReference type="Pfam" id="PF01602"/>
    </source>
</evidence>
<keyword evidence="5 13" id="KW-0963">Cytoplasm</keyword>
<dbReference type="EMBL" id="CM017885">
    <property type="protein sequence ID" value="KAG1368485.1"/>
    <property type="molecule type" value="Genomic_DNA"/>
</dbReference>
<dbReference type="Proteomes" id="UP000797356">
    <property type="component" value="Chromosome 14"/>
</dbReference>
<comment type="similarity">
    <text evidence="2 13">Belongs to the COPG family.</text>
</comment>
<organism evidence="18 19">
    <name type="scientific">Cocos nucifera</name>
    <name type="common">Coconut palm</name>
    <dbReference type="NCBI Taxonomy" id="13894"/>
    <lineage>
        <taxon>Eukaryota</taxon>
        <taxon>Viridiplantae</taxon>
        <taxon>Streptophyta</taxon>
        <taxon>Embryophyta</taxon>
        <taxon>Tracheophyta</taxon>
        <taxon>Spermatophyta</taxon>
        <taxon>Magnoliopsida</taxon>
        <taxon>Liliopsida</taxon>
        <taxon>Arecaceae</taxon>
        <taxon>Arecoideae</taxon>
        <taxon>Cocoseae</taxon>
        <taxon>Attaleinae</taxon>
        <taxon>Cocos</taxon>
    </lineage>
</organism>
<dbReference type="InterPro" id="IPR032154">
    <property type="entry name" value="Coatomer_g_Cpla"/>
</dbReference>
<dbReference type="SUPFAM" id="SSF49348">
    <property type="entry name" value="Clathrin adaptor appendage domain"/>
    <property type="match status" value="1"/>
</dbReference>
<dbReference type="Pfam" id="PF08752">
    <property type="entry name" value="COP-gamma_platf"/>
    <property type="match status" value="1"/>
</dbReference>
<evidence type="ECO:0000259" key="16">
    <source>
        <dbReference type="Pfam" id="PF08752"/>
    </source>
</evidence>
<accession>A0A8K0NDC0</accession>
<proteinExistence type="inferred from homology"/>
<dbReference type="Pfam" id="PF16381">
    <property type="entry name" value="Coatomer_g_Cpla"/>
    <property type="match status" value="1"/>
</dbReference>
<evidence type="ECO:0000256" key="1">
    <source>
        <dbReference type="ARBA" id="ARBA00004255"/>
    </source>
</evidence>